<proteinExistence type="predicted"/>
<evidence type="ECO:0000313" key="2">
    <source>
        <dbReference type="EMBL" id="ELP65339.1"/>
    </source>
</evidence>
<reference evidence="2 3" key="1">
    <citation type="journal article" date="2011" name="Plasmid">
        <title>Streptomyces turgidiscabies Car8 contains a modular pathogenicity island that shares virulence genes with other actinobacterial plant pathogens.</title>
        <authorList>
            <person name="Huguet-Tapia J.C."/>
            <person name="Badger J.H."/>
            <person name="Loria R."/>
            <person name="Pettis G.S."/>
        </authorList>
    </citation>
    <scope>NUCLEOTIDE SEQUENCE [LARGE SCALE GENOMIC DNA]</scope>
    <source>
        <strain evidence="2 3">Car8</strain>
    </source>
</reference>
<evidence type="ECO:0000256" key="1">
    <source>
        <dbReference type="SAM" id="MobiDB-lite"/>
    </source>
</evidence>
<comment type="caution">
    <text evidence="2">The sequence shown here is derived from an EMBL/GenBank/DDBJ whole genome shotgun (WGS) entry which is preliminary data.</text>
</comment>
<accession>L7F2G2</accession>
<feature type="region of interest" description="Disordered" evidence="1">
    <location>
        <begin position="1"/>
        <end position="22"/>
    </location>
</feature>
<dbReference type="EMBL" id="AEJB01000391">
    <property type="protein sequence ID" value="ELP65339.1"/>
    <property type="molecule type" value="Genomic_DNA"/>
</dbReference>
<protein>
    <submittedName>
        <fullName evidence="2">Uncharacterized protein</fullName>
    </submittedName>
</protein>
<sequence>VGHEVVGRVLRRRGLSRGSPRP</sequence>
<dbReference type="AlphaFoldDB" id="L7F2G2"/>
<evidence type="ECO:0000313" key="3">
    <source>
        <dbReference type="Proteomes" id="UP000010931"/>
    </source>
</evidence>
<feature type="non-terminal residue" evidence="2">
    <location>
        <position position="1"/>
    </location>
</feature>
<dbReference type="Proteomes" id="UP000010931">
    <property type="component" value="Unassembled WGS sequence"/>
</dbReference>
<name>L7F2G2_STRT8</name>
<keyword evidence="3" id="KW-1185">Reference proteome</keyword>
<organism evidence="2 3">
    <name type="scientific">Streptomyces turgidiscabies (strain Car8)</name>
    <dbReference type="NCBI Taxonomy" id="698760"/>
    <lineage>
        <taxon>Bacteria</taxon>
        <taxon>Bacillati</taxon>
        <taxon>Actinomycetota</taxon>
        <taxon>Actinomycetes</taxon>
        <taxon>Kitasatosporales</taxon>
        <taxon>Streptomycetaceae</taxon>
        <taxon>Streptomyces</taxon>
    </lineage>
</organism>
<gene>
    <name evidence="2" type="ORF">STRTUCAR8_07264</name>
</gene>